<sequence>MTLPDPQNSMVRWDIPIAEMGRIRIPFSSESFSKVDTKIVDMYPDSTDSLEFETSRLKSIAQDLASTRARLTSLEEEFSSEVFRIYAAALDGAQDERKTRVTITAGDPSLRSIYHKTLLQDPGLVKYIESYYTDYHNTSPPWRFFLGVVLNVNSDETNIQELKDLMIKERAEYGNMGHVTGASEERMNEECVSEAEKN</sequence>
<evidence type="ECO:0000313" key="1">
    <source>
        <dbReference type="EMBL" id="KAH7903968.1"/>
    </source>
</evidence>
<reference evidence="1" key="1">
    <citation type="journal article" date="2021" name="New Phytol.">
        <title>Evolutionary innovations through gain and loss of genes in the ectomycorrhizal Boletales.</title>
        <authorList>
            <person name="Wu G."/>
            <person name="Miyauchi S."/>
            <person name="Morin E."/>
            <person name="Kuo A."/>
            <person name="Drula E."/>
            <person name="Varga T."/>
            <person name="Kohler A."/>
            <person name="Feng B."/>
            <person name="Cao Y."/>
            <person name="Lipzen A."/>
            <person name="Daum C."/>
            <person name="Hundley H."/>
            <person name="Pangilinan J."/>
            <person name="Johnson J."/>
            <person name="Barry K."/>
            <person name="LaButti K."/>
            <person name="Ng V."/>
            <person name="Ahrendt S."/>
            <person name="Min B."/>
            <person name="Choi I.G."/>
            <person name="Park H."/>
            <person name="Plett J.M."/>
            <person name="Magnuson J."/>
            <person name="Spatafora J.W."/>
            <person name="Nagy L.G."/>
            <person name="Henrissat B."/>
            <person name="Grigoriev I.V."/>
            <person name="Yang Z.L."/>
            <person name="Xu J."/>
            <person name="Martin F.M."/>
        </authorList>
    </citation>
    <scope>NUCLEOTIDE SEQUENCE</scope>
    <source>
        <strain evidence="1">ATCC 28755</strain>
    </source>
</reference>
<proteinExistence type="predicted"/>
<protein>
    <submittedName>
        <fullName evidence="1">Uncharacterized protein</fullName>
    </submittedName>
</protein>
<accession>A0ACB7ZT37</accession>
<evidence type="ECO:0000313" key="2">
    <source>
        <dbReference type="Proteomes" id="UP000790377"/>
    </source>
</evidence>
<keyword evidence="2" id="KW-1185">Reference proteome</keyword>
<comment type="caution">
    <text evidence="1">The sequence shown here is derived from an EMBL/GenBank/DDBJ whole genome shotgun (WGS) entry which is preliminary data.</text>
</comment>
<dbReference type="EMBL" id="MU268671">
    <property type="protein sequence ID" value="KAH7903968.1"/>
    <property type="molecule type" value="Genomic_DNA"/>
</dbReference>
<organism evidence="1 2">
    <name type="scientific">Hygrophoropsis aurantiaca</name>
    <dbReference type="NCBI Taxonomy" id="72124"/>
    <lineage>
        <taxon>Eukaryota</taxon>
        <taxon>Fungi</taxon>
        <taxon>Dikarya</taxon>
        <taxon>Basidiomycota</taxon>
        <taxon>Agaricomycotina</taxon>
        <taxon>Agaricomycetes</taxon>
        <taxon>Agaricomycetidae</taxon>
        <taxon>Boletales</taxon>
        <taxon>Coniophorineae</taxon>
        <taxon>Hygrophoropsidaceae</taxon>
        <taxon>Hygrophoropsis</taxon>
    </lineage>
</organism>
<gene>
    <name evidence="1" type="ORF">BJ138DRAFT_1107221</name>
</gene>
<name>A0ACB7ZT37_9AGAM</name>
<dbReference type="Proteomes" id="UP000790377">
    <property type="component" value="Unassembled WGS sequence"/>
</dbReference>